<gene>
    <name evidence="1" type="ORF">G3N04_17740</name>
</gene>
<proteinExistence type="predicted"/>
<name>A0A6B2QUZ8_ACIBA</name>
<dbReference type="EMBL" id="JAAGSD010000049">
    <property type="protein sequence ID" value="NDY31799.1"/>
    <property type="molecule type" value="Genomic_DNA"/>
</dbReference>
<reference evidence="1" key="1">
    <citation type="submission" date="2020-02" db="EMBL/GenBank/DDBJ databases">
        <title>Whole genome shot-gun sequencing of clinical Carbapenem resistant A. baumannii.</title>
        <authorList>
            <person name="Veeraraghavan B."/>
            <person name="Mathur P."/>
            <person name="Vijayakumar S."/>
            <person name="Vasudevan K."/>
            <person name="Lincy M."/>
            <person name="Kirubananthan A."/>
        </authorList>
    </citation>
    <scope>NUCLEOTIDE SEQUENCE</scope>
    <source>
        <strain evidence="1">BP723</strain>
    </source>
</reference>
<sequence>MDKYKVIAEKITYSLDGYIADHNNRNFGDADGWLRHVRNGWEEFIEAHPDSLNLHEYLQHHQAKVDELKATIKGNHGRIAELERLNRVKAQAIIDLHQEITELKASHHGEVIGHEVHFKKIKQERDELQALYTQQGINMLKLQKRVDAVIIEIENMYLSGAIGFDTVKKLEQALKGDQYDEHRKKAEEAISKGASLTNHRIEL</sequence>
<protein>
    <submittedName>
        <fullName evidence="1">Uncharacterized protein</fullName>
    </submittedName>
</protein>
<dbReference type="RefSeq" id="WP_162208301.1">
    <property type="nucleotide sequence ID" value="NZ_CP050390.1"/>
</dbReference>
<comment type="caution">
    <text evidence="1">The sequence shown here is derived from an EMBL/GenBank/DDBJ whole genome shotgun (WGS) entry which is preliminary data.</text>
</comment>
<dbReference type="AlphaFoldDB" id="A0A6B2QUZ8"/>
<accession>A0A6B2QUZ8</accession>
<evidence type="ECO:0000313" key="1">
    <source>
        <dbReference type="EMBL" id="NDY31799.1"/>
    </source>
</evidence>
<organism evidence="1">
    <name type="scientific">Acinetobacter baumannii</name>
    <dbReference type="NCBI Taxonomy" id="470"/>
    <lineage>
        <taxon>Bacteria</taxon>
        <taxon>Pseudomonadati</taxon>
        <taxon>Pseudomonadota</taxon>
        <taxon>Gammaproteobacteria</taxon>
        <taxon>Moraxellales</taxon>
        <taxon>Moraxellaceae</taxon>
        <taxon>Acinetobacter</taxon>
        <taxon>Acinetobacter calcoaceticus/baumannii complex</taxon>
    </lineage>
</organism>